<reference evidence="2 3" key="1">
    <citation type="submission" date="2017-05" db="EMBL/GenBank/DDBJ databases">
        <title>Full genome sequence of Pseudorhodoplanes sinuspersici.</title>
        <authorList>
            <person name="Dastgheib S.M.M."/>
            <person name="Shavandi M."/>
            <person name="Tirandaz H."/>
        </authorList>
    </citation>
    <scope>NUCLEOTIDE SEQUENCE [LARGE SCALE GENOMIC DNA]</scope>
    <source>
        <strain evidence="2 3">RIPI110</strain>
    </source>
</reference>
<dbReference type="RefSeq" id="WP_086089468.1">
    <property type="nucleotide sequence ID" value="NZ_CP021112.1"/>
</dbReference>
<gene>
    <name evidence="2" type="ORF">CAK95_19710</name>
</gene>
<organism evidence="2 3">
    <name type="scientific">Pseudorhodoplanes sinuspersici</name>
    <dbReference type="NCBI Taxonomy" id="1235591"/>
    <lineage>
        <taxon>Bacteria</taxon>
        <taxon>Pseudomonadati</taxon>
        <taxon>Pseudomonadota</taxon>
        <taxon>Alphaproteobacteria</taxon>
        <taxon>Hyphomicrobiales</taxon>
        <taxon>Pseudorhodoplanes</taxon>
    </lineage>
</organism>
<dbReference type="InterPro" id="IPR013216">
    <property type="entry name" value="Methyltransf_11"/>
</dbReference>
<proteinExistence type="predicted"/>
<evidence type="ECO:0000259" key="1">
    <source>
        <dbReference type="Pfam" id="PF08241"/>
    </source>
</evidence>
<protein>
    <recommendedName>
        <fullName evidence="1">Methyltransferase type 11 domain-containing protein</fullName>
    </recommendedName>
</protein>
<dbReference type="STRING" id="1235591.CAK95_19710"/>
<evidence type="ECO:0000313" key="3">
    <source>
        <dbReference type="Proteomes" id="UP000194137"/>
    </source>
</evidence>
<dbReference type="EMBL" id="CP021112">
    <property type="protein sequence ID" value="ARQ01073.1"/>
    <property type="molecule type" value="Genomic_DNA"/>
</dbReference>
<dbReference type="SUPFAM" id="SSF53335">
    <property type="entry name" value="S-adenosyl-L-methionine-dependent methyltransferases"/>
    <property type="match status" value="1"/>
</dbReference>
<feature type="domain" description="Methyltransferase type 11" evidence="1">
    <location>
        <begin position="86"/>
        <end position="138"/>
    </location>
</feature>
<name>A0A1W6ZUS1_9HYPH</name>
<dbReference type="Pfam" id="PF08241">
    <property type="entry name" value="Methyltransf_11"/>
    <property type="match status" value="1"/>
</dbReference>
<dbReference type="InterPro" id="IPR029063">
    <property type="entry name" value="SAM-dependent_MTases_sf"/>
</dbReference>
<dbReference type="Gene3D" id="3.40.50.150">
    <property type="entry name" value="Vaccinia Virus protein VP39"/>
    <property type="match status" value="1"/>
</dbReference>
<sequence>MIGRLWEAVSSPIFRIAFRFFYKGVLADGSWRAALLKEIKPRSSERILQVHIQGSDLSADLLAKCPGVRLASVNPINQPTATIDGVQRLSFEHERIGCPGASFDKVVCCMALHPLAPPAKLALLNEMRRVLRLRGTLYLADFDKALSKRETMALIGTYDRYGHDTAVSHSDGTWTRQIGHAGFSHVKRLYNEAELSGRVSIFRARR</sequence>
<dbReference type="GO" id="GO:0008757">
    <property type="term" value="F:S-adenosylmethionine-dependent methyltransferase activity"/>
    <property type="evidence" value="ECO:0007669"/>
    <property type="project" value="InterPro"/>
</dbReference>
<dbReference type="Proteomes" id="UP000194137">
    <property type="component" value="Chromosome"/>
</dbReference>
<dbReference type="OrthoDB" id="9795634at2"/>
<accession>A0A1W6ZUS1</accession>
<dbReference type="KEGG" id="psin:CAK95_19710"/>
<dbReference type="AlphaFoldDB" id="A0A1W6ZUS1"/>
<keyword evidence="3" id="KW-1185">Reference proteome</keyword>
<evidence type="ECO:0000313" key="2">
    <source>
        <dbReference type="EMBL" id="ARQ01073.1"/>
    </source>
</evidence>